<organism evidence="6 7">
    <name type="scientific">Amycolatopsis minnesotensis</name>
    <dbReference type="NCBI Taxonomy" id="337894"/>
    <lineage>
        <taxon>Bacteria</taxon>
        <taxon>Bacillati</taxon>
        <taxon>Actinomycetota</taxon>
        <taxon>Actinomycetes</taxon>
        <taxon>Pseudonocardiales</taxon>
        <taxon>Pseudonocardiaceae</taxon>
        <taxon>Amycolatopsis</taxon>
    </lineage>
</organism>
<keyword evidence="7" id="KW-1185">Reference proteome</keyword>
<evidence type="ECO:0000256" key="4">
    <source>
        <dbReference type="ARBA" id="ARBA00022833"/>
    </source>
</evidence>
<keyword evidence="4" id="KW-0862">Zinc</keyword>
<name>A0ABP5DF06_9PSEU</name>
<dbReference type="RefSeq" id="WP_344427481.1">
    <property type="nucleotide sequence ID" value="NZ_BAAANN010000031.1"/>
</dbReference>
<dbReference type="Gene3D" id="3.40.50.10310">
    <property type="entry name" value="Creatininase"/>
    <property type="match status" value="1"/>
</dbReference>
<gene>
    <name evidence="6" type="ORF">GCM10009754_64160</name>
</gene>
<sequence length="244" mass="25593">MTLWRWAECTRDELRAILPDGIVVLPIGATEQHGPHLATGTDALLAGTVAERAALVAATTSARDLVLAPCLAFGASDHHLPFGGTLSLSSETMTSVLTDLGRSVAEDGGRRLVLVNGHGGNRGVCHAAAATLSARHGMIVAIVHYWELLAAPADGTPVPGHAGEFETSMVLAVRPELVRERGQRPAIPPESAVEGVDVHDAGAWRRIDGYTDEPERANATRGNAWLEECVTELAGRLGELGGAL</sequence>
<comment type="similarity">
    <text evidence="5">Belongs to the creatininase superfamily.</text>
</comment>
<comment type="cofactor">
    <cofactor evidence="1">
        <name>Zn(2+)</name>
        <dbReference type="ChEBI" id="CHEBI:29105"/>
    </cofactor>
</comment>
<dbReference type="PANTHER" id="PTHR35005">
    <property type="entry name" value="3-DEHYDRO-SCYLLO-INOSOSE HYDROLASE"/>
    <property type="match status" value="1"/>
</dbReference>
<dbReference type="InterPro" id="IPR003785">
    <property type="entry name" value="Creatininase/forma_Hydrolase"/>
</dbReference>
<dbReference type="EMBL" id="BAAANN010000031">
    <property type="protein sequence ID" value="GAA1979116.1"/>
    <property type="molecule type" value="Genomic_DNA"/>
</dbReference>
<evidence type="ECO:0000256" key="2">
    <source>
        <dbReference type="ARBA" id="ARBA00022723"/>
    </source>
</evidence>
<dbReference type="Proteomes" id="UP001501116">
    <property type="component" value="Unassembled WGS sequence"/>
</dbReference>
<evidence type="ECO:0000313" key="7">
    <source>
        <dbReference type="Proteomes" id="UP001501116"/>
    </source>
</evidence>
<keyword evidence="3" id="KW-0378">Hydrolase</keyword>
<proteinExistence type="inferred from homology"/>
<comment type="caution">
    <text evidence="6">The sequence shown here is derived from an EMBL/GenBank/DDBJ whole genome shotgun (WGS) entry which is preliminary data.</text>
</comment>
<evidence type="ECO:0000256" key="1">
    <source>
        <dbReference type="ARBA" id="ARBA00001947"/>
    </source>
</evidence>
<keyword evidence="2" id="KW-0479">Metal-binding</keyword>
<dbReference type="PANTHER" id="PTHR35005:SF1">
    <property type="entry name" value="2-AMINO-5-FORMYLAMINO-6-RIBOSYLAMINOPYRIMIDIN-4(3H)-ONE 5'-MONOPHOSPHATE DEFORMYLASE"/>
    <property type="match status" value="1"/>
</dbReference>
<accession>A0ABP5DF06</accession>
<evidence type="ECO:0000256" key="5">
    <source>
        <dbReference type="ARBA" id="ARBA00024029"/>
    </source>
</evidence>
<dbReference type="SUPFAM" id="SSF102215">
    <property type="entry name" value="Creatininase"/>
    <property type="match status" value="1"/>
</dbReference>
<reference evidence="7" key="1">
    <citation type="journal article" date="2019" name="Int. J. Syst. Evol. Microbiol.">
        <title>The Global Catalogue of Microorganisms (GCM) 10K type strain sequencing project: providing services to taxonomists for standard genome sequencing and annotation.</title>
        <authorList>
            <consortium name="The Broad Institute Genomics Platform"/>
            <consortium name="The Broad Institute Genome Sequencing Center for Infectious Disease"/>
            <person name="Wu L."/>
            <person name="Ma J."/>
        </authorList>
    </citation>
    <scope>NUCLEOTIDE SEQUENCE [LARGE SCALE GENOMIC DNA]</scope>
    <source>
        <strain evidence="7">JCM 14545</strain>
    </source>
</reference>
<dbReference type="InterPro" id="IPR024087">
    <property type="entry name" value="Creatininase-like_sf"/>
</dbReference>
<evidence type="ECO:0000256" key="3">
    <source>
        <dbReference type="ARBA" id="ARBA00022801"/>
    </source>
</evidence>
<evidence type="ECO:0000313" key="6">
    <source>
        <dbReference type="EMBL" id="GAA1979116.1"/>
    </source>
</evidence>
<dbReference type="Pfam" id="PF02633">
    <property type="entry name" value="Creatininase"/>
    <property type="match status" value="1"/>
</dbReference>
<protein>
    <submittedName>
        <fullName evidence="6">Creatininase family protein</fullName>
    </submittedName>
</protein>